<evidence type="ECO:0000313" key="2">
    <source>
        <dbReference type="Proteomes" id="UP000183002"/>
    </source>
</evidence>
<dbReference type="Proteomes" id="UP000183002">
    <property type="component" value="Unassembled WGS sequence"/>
</dbReference>
<dbReference type="EMBL" id="FOCO01000002">
    <property type="protein sequence ID" value="SEM78522.1"/>
    <property type="molecule type" value="Genomic_DNA"/>
</dbReference>
<dbReference type="InterPro" id="IPR027417">
    <property type="entry name" value="P-loop_NTPase"/>
</dbReference>
<gene>
    <name evidence="1" type="ORF">SAMN05216227_1002142</name>
</gene>
<keyword evidence="2" id="KW-1185">Reference proteome</keyword>
<name>A0A1H8B6N9_9RHOB</name>
<sequence length="192" mass="21632">MRGLDLAAAVALRDTDPQAYVTWFYDHPEVKSVGFKIWHNQAPAIADQLMADTSVAKIIYERTNVLARFSSSRLVKETEIYNLKPGGKRSEKLDSLIDFNAKTFAAYLKQHNDMFAQYRANTKGAVLHSTYDEIKAGGFSTVLNFLGMADMPLVPQKEKLHGSSIIDRFDPKHHDLIHTTLQGIGHPEWVTE</sequence>
<accession>A0A1H8B6N9</accession>
<proteinExistence type="predicted"/>
<organism evidence="1 2">
    <name type="scientific">Pseudorhodobacter antarcticus</name>
    <dbReference type="NCBI Taxonomy" id="1077947"/>
    <lineage>
        <taxon>Bacteria</taxon>
        <taxon>Pseudomonadati</taxon>
        <taxon>Pseudomonadota</taxon>
        <taxon>Alphaproteobacteria</taxon>
        <taxon>Rhodobacterales</taxon>
        <taxon>Paracoccaceae</taxon>
        <taxon>Pseudorhodobacter</taxon>
    </lineage>
</organism>
<evidence type="ECO:0000313" key="1">
    <source>
        <dbReference type="EMBL" id="SEM78522.1"/>
    </source>
</evidence>
<dbReference type="RefSeq" id="WP_050518717.1">
    <property type="nucleotide sequence ID" value="NZ_FOCO01000002.1"/>
</dbReference>
<dbReference type="Gene3D" id="3.40.50.300">
    <property type="entry name" value="P-loop containing nucleotide triphosphate hydrolases"/>
    <property type="match status" value="1"/>
</dbReference>
<protein>
    <recommendedName>
        <fullName evidence="3">Sulfotransferase family protein</fullName>
    </recommendedName>
</protein>
<dbReference type="AlphaFoldDB" id="A0A1H8B6N9"/>
<reference evidence="1 2" key="1">
    <citation type="submission" date="2016-10" db="EMBL/GenBank/DDBJ databases">
        <authorList>
            <person name="de Groot N.N."/>
        </authorList>
    </citation>
    <scope>NUCLEOTIDE SEQUENCE [LARGE SCALE GENOMIC DNA]</scope>
    <source>
        <strain evidence="1 2">CGMCC 1.10836</strain>
    </source>
</reference>
<evidence type="ECO:0008006" key="3">
    <source>
        <dbReference type="Google" id="ProtNLM"/>
    </source>
</evidence>